<dbReference type="AlphaFoldDB" id="A0A346NM63"/>
<dbReference type="EMBL" id="CP031769">
    <property type="protein sequence ID" value="AXR06620.1"/>
    <property type="molecule type" value="Genomic_DNA"/>
</dbReference>
<dbReference type="OrthoDB" id="6384045at2"/>
<evidence type="ECO:0000313" key="2">
    <source>
        <dbReference type="Proteomes" id="UP000262073"/>
    </source>
</evidence>
<evidence type="ECO:0000313" key="1">
    <source>
        <dbReference type="EMBL" id="AXR06620.1"/>
    </source>
</evidence>
<name>A0A346NM63_9ALTE</name>
<protein>
    <submittedName>
        <fullName evidence="1">DUF945 family protein</fullName>
    </submittedName>
</protein>
<dbReference type="Pfam" id="PF06097">
    <property type="entry name" value="DUF945"/>
    <property type="match status" value="1"/>
</dbReference>
<sequence>MKVKVMGAGVVILTILAGGQYYTQASYRDRLHQQIDKLNTLYTPQGISVTAKSAAHSWLGATDKFAVDLAPGHPLSQVLGQSSGLHILVDNKCQFWPFYVSCENTLHANDEATANLADTFDIQYTMGWSANMLVNSLNSHLATQSFIIDQYDGTLTVNPLSIQTDSDLATSFIDLLVDWQGISLTGSSSGTNIDMGKSVIEAELTKIEGEYFVSESDITLDSLTITSQDMGVMSGTITLNALSAASELEAETADTYELEQTFSISKITAAPSDIVVEDLTFDLALDGLTKRFLAKAKASDDTLTDQQLLNAALDEFGAVTHNLDFEKIGFKYNQQPVLFTAALTIDKHSSADINQGKLGNKISGKANLSVAQALVKENPVAAMLIQEKLKQGVVTLNEGTYNMPLTLQNGVMKANGKAIYQL</sequence>
<accession>A0A346NM63</accession>
<keyword evidence="2" id="KW-1185">Reference proteome</keyword>
<proteinExistence type="predicted"/>
<dbReference type="Proteomes" id="UP000262073">
    <property type="component" value="Chromosome"/>
</dbReference>
<dbReference type="KEGG" id="salm:D0Y50_09700"/>
<dbReference type="RefSeq" id="WP_117316714.1">
    <property type="nucleotide sequence ID" value="NZ_CP031769.1"/>
</dbReference>
<reference evidence="1 2" key="1">
    <citation type="submission" date="2018-08" db="EMBL/GenBank/DDBJ databases">
        <title>Salinimonas sediminis sp. nov., a piezophilic bacterium isolated from a deep-sea sediment sample from the New Britain Trench.</title>
        <authorList>
            <person name="Cao J."/>
        </authorList>
    </citation>
    <scope>NUCLEOTIDE SEQUENCE [LARGE SCALE GENOMIC DNA]</scope>
    <source>
        <strain evidence="1 2">N102</strain>
    </source>
</reference>
<dbReference type="InterPro" id="IPR010352">
    <property type="entry name" value="DUF945"/>
</dbReference>
<gene>
    <name evidence="1" type="ORF">D0Y50_09700</name>
</gene>
<organism evidence="1 2">
    <name type="scientific">Salinimonas sediminis</name>
    <dbReference type="NCBI Taxonomy" id="2303538"/>
    <lineage>
        <taxon>Bacteria</taxon>
        <taxon>Pseudomonadati</taxon>
        <taxon>Pseudomonadota</taxon>
        <taxon>Gammaproteobacteria</taxon>
        <taxon>Alteromonadales</taxon>
        <taxon>Alteromonadaceae</taxon>
        <taxon>Alteromonas/Salinimonas group</taxon>
        <taxon>Salinimonas</taxon>
    </lineage>
</organism>